<sequence>MQTFLTMILSVLLAARMVEAHAAFWHPSMWGFNVSANTFSYDNRPVVPLKYMNFSTWWFHGHLDYPPNDGDFFELPAGKSATAEIACTKGATSFEATVDSGGDVRHADNVNDVCPGKPMIEYHTTGIDNVKGCALSIAYKSDVSNVTQDDFTVFSVNQTCVWTRFTEFEVPERMPACPEGGCICAWHWIHSIEGGGEENYMNGFRCNVTGATSDVPLAEPVAPRRCGADVDNNKASSVLGNCTYGAKTPIWWLNNQSDFFEAVTAPPFYNDLYNFVDGAQDDIFADSYVERPDPAPTAQLPVLRYAVNALSGILSVASDVGDQASSFLSSVFAPPATTAQTASATAAVLTTPAAETASLHTSAAATQAAAGTAAAPASSHTIVAASSSHAAAQSSSQAATASSSHAAASQPASSAAAQSPSAASVQTPVTSSAAAVSTTTAAGARVQAVSSSAPAMPEMSPPAAPANGTTADVHQAAAVDAPASSASASSQCRRRMRRRRARSDALLHGQTTTV</sequence>
<keyword evidence="7" id="KW-0186">Copper</keyword>
<name>A0A550CSW1_9AGAR</name>
<feature type="region of interest" description="Disordered" evidence="12">
    <location>
        <begin position="452"/>
        <end position="514"/>
    </location>
</feature>
<evidence type="ECO:0000256" key="1">
    <source>
        <dbReference type="ARBA" id="ARBA00001973"/>
    </source>
</evidence>
<dbReference type="AlphaFoldDB" id="A0A550CSW1"/>
<dbReference type="OrthoDB" id="2019572at2759"/>
<comment type="cofactor">
    <cofactor evidence="1">
        <name>Cu(2+)</name>
        <dbReference type="ChEBI" id="CHEBI:29036"/>
    </cofactor>
</comment>
<evidence type="ECO:0000256" key="5">
    <source>
        <dbReference type="ARBA" id="ARBA00022729"/>
    </source>
</evidence>
<accession>A0A550CSW1</accession>
<evidence type="ECO:0000313" key="15">
    <source>
        <dbReference type="Proteomes" id="UP000320762"/>
    </source>
</evidence>
<evidence type="ECO:0000256" key="7">
    <source>
        <dbReference type="ARBA" id="ARBA00023008"/>
    </source>
</evidence>
<proteinExistence type="inferred from homology"/>
<evidence type="ECO:0008006" key="16">
    <source>
        <dbReference type="Google" id="ProtNLM"/>
    </source>
</evidence>
<dbReference type="GO" id="GO:0004497">
    <property type="term" value="F:monooxygenase activity"/>
    <property type="evidence" value="ECO:0007669"/>
    <property type="project" value="UniProtKB-KW"/>
</dbReference>
<keyword evidence="4" id="KW-0479">Metal-binding</keyword>
<evidence type="ECO:0000256" key="11">
    <source>
        <dbReference type="ARBA" id="ARBA00046340"/>
    </source>
</evidence>
<dbReference type="EMBL" id="VDMD01000002">
    <property type="protein sequence ID" value="TRM67874.1"/>
    <property type="molecule type" value="Genomic_DNA"/>
</dbReference>
<evidence type="ECO:0000256" key="13">
    <source>
        <dbReference type="SAM" id="SignalP"/>
    </source>
</evidence>
<feature type="region of interest" description="Disordered" evidence="12">
    <location>
        <begin position="396"/>
        <end position="415"/>
    </location>
</feature>
<dbReference type="Pfam" id="PF22810">
    <property type="entry name" value="LPMO_AA14"/>
    <property type="match status" value="1"/>
</dbReference>
<evidence type="ECO:0000256" key="2">
    <source>
        <dbReference type="ARBA" id="ARBA00004613"/>
    </source>
</evidence>
<evidence type="ECO:0000256" key="9">
    <source>
        <dbReference type="ARBA" id="ARBA00023157"/>
    </source>
</evidence>
<feature type="compositionally biased region" description="Basic residues" evidence="12">
    <location>
        <begin position="492"/>
        <end position="501"/>
    </location>
</feature>
<dbReference type="STRING" id="97359.A0A550CSW1"/>
<gene>
    <name evidence="14" type="ORF">BD626DRAFT_626261</name>
</gene>
<keyword evidence="15" id="KW-1185">Reference proteome</keyword>
<keyword evidence="10" id="KW-0325">Glycoprotein</keyword>
<dbReference type="GO" id="GO:0005576">
    <property type="term" value="C:extracellular region"/>
    <property type="evidence" value="ECO:0007669"/>
    <property type="project" value="UniProtKB-SubCell"/>
</dbReference>
<evidence type="ECO:0000256" key="12">
    <source>
        <dbReference type="SAM" id="MobiDB-lite"/>
    </source>
</evidence>
<evidence type="ECO:0000256" key="6">
    <source>
        <dbReference type="ARBA" id="ARBA00023002"/>
    </source>
</evidence>
<dbReference type="InterPro" id="IPR054497">
    <property type="entry name" value="LPMO_AA14"/>
</dbReference>
<comment type="subcellular location">
    <subcellularLocation>
        <location evidence="2">Secreted</location>
    </subcellularLocation>
</comment>
<organism evidence="14 15">
    <name type="scientific">Schizophyllum amplum</name>
    <dbReference type="NCBI Taxonomy" id="97359"/>
    <lineage>
        <taxon>Eukaryota</taxon>
        <taxon>Fungi</taxon>
        <taxon>Dikarya</taxon>
        <taxon>Basidiomycota</taxon>
        <taxon>Agaricomycotina</taxon>
        <taxon>Agaricomycetes</taxon>
        <taxon>Agaricomycetidae</taxon>
        <taxon>Agaricales</taxon>
        <taxon>Schizophyllaceae</taxon>
        <taxon>Schizophyllum</taxon>
    </lineage>
</organism>
<comment type="similarity">
    <text evidence="11">Belongs to the polysaccharide monooxygenase AA14 family.</text>
</comment>
<evidence type="ECO:0000256" key="10">
    <source>
        <dbReference type="ARBA" id="ARBA00023180"/>
    </source>
</evidence>
<dbReference type="GO" id="GO:0046872">
    <property type="term" value="F:metal ion binding"/>
    <property type="evidence" value="ECO:0007669"/>
    <property type="project" value="UniProtKB-KW"/>
</dbReference>
<evidence type="ECO:0000256" key="3">
    <source>
        <dbReference type="ARBA" id="ARBA00022525"/>
    </source>
</evidence>
<evidence type="ECO:0000256" key="8">
    <source>
        <dbReference type="ARBA" id="ARBA00023033"/>
    </source>
</evidence>
<keyword evidence="3" id="KW-0964">Secreted</keyword>
<dbReference type="Proteomes" id="UP000320762">
    <property type="component" value="Unassembled WGS sequence"/>
</dbReference>
<keyword evidence="5 13" id="KW-0732">Signal</keyword>
<feature type="chain" id="PRO_5021879579" description="Lytic polysaccharide monooxygenase" evidence="13">
    <location>
        <begin position="23"/>
        <end position="514"/>
    </location>
</feature>
<evidence type="ECO:0000313" key="14">
    <source>
        <dbReference type="EMBL" id="TRM67874.1"/>
    </source>
</evidence>
<protein>
    <recommendedName>
        <fullName evidence="16">Lytic polysaccharide monooxygenase</fullName>
    </recommendedName>
</protein>
<comment type="caution">
    <text evidence="14">The sequence shown here is derived from an EMBL/GenBank/DDBJ whole genome shotgun (WGS) entry which is preliminary data.</text>
</comment>
<evidence type="ECO:0000256" key="4">
    <source>
        <dbReference type="ARBA" id="ARBA00022723"/>
    </source>
</evidence>
<reference evidence="14 15" key="1">
    <citation type="journal article" date="2019" name="New Phytol.">
        <title>Comparative genomics reveals unique wood-decay strategies and fruiting body development in the Schizophyllaceae.</title>
        <authorList>
            <person name="Almasi E."/>
            <person name="Sahu N."/>
            <person name="Krizsan K."/>
            <person name="Balint B."/>
            <person name="Kovacs G.M."/>
            <person name="Kiss B."/>
            <person name="Cseklye J."/>
            <person name="Drula E."/>
            <person name="Henrissat B."/>
            <person name="Nagy I."/>
            <person name="Chovatia M."/>
            <person name="Adam C."/>
            <person name="LaButti K."/>
            <person name="Lipzen A."/>
            <person name="Riley R."/>
            <person name="Grigoriev I.V."/>
            <person name="Nagy L.G."/>
        </authorList>
    </citation>
    <scope>NUCLEOTIDE SEQUENCE [LARGE SCALE GENOMIC DNA]</scope>
    <source>
        <strain evidence="14 15">NL-1724</strain>
    </source>
</reference>
<feature type="signal peptide" evidence="13">
    <location>
        <begin position="1"/>
        <end position="22"/>
    </location>
</feature>
<feature type="compositionally biased region" description="Low complexity" evidence="12">
    <location>
        <begin position="476"/>
        <end position="491"/>
    </location>
</feature>
<keyword evidence="6" id="KW-0560">Oxidoreductase</keyword>
<keyword evidence="8" id="KW-0503">Monooxygenase</keyword>
<keyword evidence="9" id="KW-1015">Disulfide bond</keyword>